<dbReference type="InterPro" id="IPR013149">
    <property type="entry name" value="ADH-like_C"/>
</dbReference>
<dbReference type="InterPro" id="IPR002328">
    <property type="entry name" value="ADH_Zn_CS"/>
</dbReference>
<evidence type="ECO:0000256" key="5">
    <source>
        <dbReference type="ARBA" id="ARBA00022833"/>
    </source>
</evidence>
<evidence type="ECO:0000256" key="6">
    <source>
        <dbReference type="ARBA" id="ARBA00023002"/>
    </source>
</evidence>
<dbReference type="EMBL" id="LT629766">
    <property type="protein sequence ID" value="SDT16431.1"/>
    <property type="molecule type" value="Genomic_DNA"/>
</dbReference>
<dbReference type="GO" id="GO:0005737">
    <property type="term" value="C:cytoplasm"/>
    <property type="evidence" value="ECO:0007669"/>
    <property type="project" value="TreeGrafter"/>
</dbReference>
<dbReference type="STRING" id="1136497.SAMN04489752_3551"/>
<dbReference type="InterPro" id="IPR020843">
    <property type="entry name" value="ER"/>
</dbReference>
<dbReference type="Pfam" id="PF00107">
    <property type="entry name" value="ADH_zinc_N"/>
    <property type="match status" value="1"/>
</dbReference>
<evidence type="ECO:0000259" key="10">
    <source>
        <dbReference type="SMART" id="SM00829"/>
    </source>
</evidence>
<dbReference type="InterPro" id="IPR036291">
    <property type="entry name" value="NAD(P)-bd_dom_sf"/>
</dbReference>
<evidence type="ECO:0000313" key="11">
    <source>
        <dbReference type="EMBL" id="SDT16431.1"/>
    </source>
</evidence>
<comment type="catalytic activity">
    <reaction evidence="8">
        <text>a primary alcohol + NAD(+) = an aldehyde + NADH + H(+)</text>
        <dbReference type="Rhea" id="RHEA:10736"/>
        <dbReference type="ChEBI" id="CHEBI:15378"/>
        <dbReference type="ChEBI" id="CHEBI:15734"/>
        <dbReference type="ChEBI" id="CHEBI:17478"/>
        <dbReference type="ChEBI" id="CHEBI:57540"/>
        <dbReference type="ChEBI" id="CHEBI:57945"/>
        <dbReference type="EC" id="1.1.1.1"/>
    </reaction>
</comment>
<dbReference type="PROSITE" id="PS00059">
    <property type="entry name" value="ADH_ZINC"/>
    <property type="match status" value="1"/>
</dbReference>
<dbReference type="AlphaFoldDB" id="A0A1H1Y4U4"/>
<evidence type="ECO:0000256" key="2">
    <source>
        <dbReference type="ARBA" id="ARBA00008072"/>
    </source>
</evidence>
<evidence type="ECO:0000256" key="4">
    <source>
        <dbReference type="ARBA" id="ARBA00022723"/>
    </source>
</evidence>
<comment type="catalytic activity">
    <reaction evidence="7">
        <text>a secondary alcohol + NAD(+) = a ketone + NADH + H(+)</text>
        <dbReference type="Rhea" id="RHEA:10740"/>
        <dbReference type="ChEBI" id="CHEBI:15378"/>
        <dbReference type="ChEBI" id="CHEBI:17087"/>
        <dbReference type="ChEBI" id="CHEBI:35681"/>
        <dbReference type="ChEBI" id="CHEBI:57540"/>
        <dbReference type="ChEBI" id="CHEBI:57945"/>
        <dbReference type="EC" id="1.1.1.1"/>
    </reaction>
</comment>
<evidence type="ECO:0000256" key="9">
    <source>
        <dbReference type="RuleBase" id="RU361277"/>
    </source>
</evidence>
<protein>
    <recommendedName>
        <fullName evidence="3">alcohol dehydrogenase</fullName>
        <ecNumber evidence="3">1.1.1.1</ecNumber>
    </recommendedName>
</protein>
<evidence type="ECO:0000256" key="8">
    <source>
        <dbReference type="ARBA" id="ARBA00049243"/>
    </source>
</evidence>
<evidence type="ECO:0000313" key="12">
    <source>
        <dbReference type="Proteomes" id="UP000199597"/>
    </source>
</evidence>
<accession>A0A1H1Y4U4</accession>
<dbReference type="SUPFAM" id="SSF50129">
    <property type="entry name" value="GroES-like"/>
    <property type="match status" value="1"/>
</dbReference>
<dbReference type="GO" id="GO:0004022">
    <property type="term" value="F:alcohol dehydrogenase (NAD+) activity"/>
    <property type="evidence" value="ECO:0007669"/>
    <property type="project" value="UniProtKB-EC"/>
</dbReference>
<dbReference type="OrthoDB" id="3567264at2"/>
<evidence type="ECO:0000256" key="1">
    <source>
        <dbReference type="ARBA" id="ARBA00001947"/>
    </source>
</evidence>
<dbReference type="Proteomes" id="UP000199597">
    <property type="component" value="Chromosome I"/>
</dbReference>
<keyword evidence="12" id="KW-1185">Reference proteome</keyword>
<dbReference type="Gene3D" id="3.40.50.720">
    <property type="entry name" value="NAD(P)-binding Rossmann-like Domain"/>
    <property type="match status" value="1"/>
</dbReference>
<dbReference type="EC" id="1.1.1.1" evidence="3"/>
<keyword evidence="5 9" id="KW-0862">Zinc</keyword>
<dbReference type="Gene3D" id="3.90.180.10">
    <property type="entry name" value="Medium-chain alcohol dehydrogenases, catalytic domain"/>
    <property type="match status" value="1"/>
</dbReference>
<keyword evidence="4 9" id="KW-0479">Metal-binding</keyword>
<keyword evidence="6" id="KW-0560">Oxidoreductase</keyword>
<name>A0A1H1Y4U4_9MICO</name>
<evidence type="ECO:0000256" key="7">
    <source>
        <dbReference type="ARBA" id="ARBA00049164"/>
    </source>
</evidence>
<reference evidence="12" key="1">
    <citation type="submission" date="2016-10" db="EMBL/GenBank/DDBJ databases">
        <authorList>
            <person name="Varghese N."/>
            <person name="Submissions S."/>
        </authorList>
    </citation>
    <scope>NUCLEOTIDE SEQUENCE [LARGE SCALE GENOMIC DNA]</scope>
    <source>
        <strain evidence="12">DSM 23676</strain>
    </source>
</reference>
<dbReference type="RefSeq" id="WP_092016799.1">
    <property type="nucleotide sequence ID" value="NZ_LT629766.1"/>
</dbReference>
<evidence type="ECO:0000256" key="3">
    <source>
        <dbReference type="ARBA" id="ARBA00013190"/>
    </source>
</evidence>
<dbReference type="SMART" id="SM00829">
    <property type="entry name" value="PKS_ER"/>
    <property type="match status" value="1"/>
</dbReference>
<organism evidence="11 12">
    <name type="scientific">Brevibacterium siliguriense</name>
    <dbReference type="NCBI Taxonomy" id="1136497"/>
    <lineage>
        <taxon>Bacteria</taxon>
        <taxon>Bacillati</taxon>
        <taxon>Actinomycetota</taxon>
        <taxon>Actinomycetes</taxon>
        <taxon>Micrococcales</taxon>
        <taxon>Brevibacteriaceae</taxon>
        <taxon>Brevibacterium</taxon>
    </lineage>
</organism>
<comment type="similarity">
    <text evidence="2 9">Belongs to the zinc-containing alcohol dehydrogenase family.</text>
</comment>
<dbReference type="InterPro" id="IPR011032">
    <property type="entry name" value="GroES-like_sf"/>
</dbReference>
<dbReference type="GO" id="GO:0008270">
    <property type="term" value="F:zinc ion binding"/>
    <property type="evidence" value="ECO:0007669"/>
    <property type="project" value="InterPro"/>
</dbReference>
<sequence>MTETMLAALLTEDNAPLDLKKIDIPHPGKGEVLIKMESCGVCHTDIHFWKGEDELPRPKPAILGHEGVGTIVGLGEDVVGGTEKGQRVGVGFVFSACGTCRECRRGLETYCQNSRATGVDVEGCFAEYVVAPSDWVTAIPESLTSEEACPLLCAGVTAYSAVRKADIEPGSVVVVFGLGGLGQYAVQYAKLFGAKVIGIDLDPKKHETAISLGAHAAYAPGEEATEAIRTLGGADALLSFAPAPQVFRNMFDLAAPTSKYIQVALPDKPFSFKAAEIIDLGITIIGSADGTRLERDQVMQLAEEGLVRSTIKTTGFDRINETFRSLDQGEAEGRWVVNF</sequence>
<dbReference type="PANTHER" id="PTHR42940">
    <property type="entry name" value="ALCOHOL DEHYDROGENASE 1-RELATED"/>
    <property type="match status" value="1"/>
</dbReference>
<dbReference type="Pfam" id="PF08240">
    <property type="entry name" value="ADH_N"/>
    <property type="match status" value="1"/>
</dbReference>
<feature type="domain" description="Enoyl reductase (ER)" evidence="10">
    <location>
        <begin position="12"/>
        <end position="337"/>
    </location>
</feature>
<proteinExistence type="inferred from homology"/>
<dbReference type="PANTHER" id="PTHR42940:SF8">
    <property type="entry name" value="VACUOLAR PROTEIN SORTING-ASSOCIATED PROTEIN 11"/>
    <property type="match status" value="1"/>
</dbReference>
<dbReference type="SUPFAM" id="SSF51735">
    <property type="entry name" value="NAD(P)-binding Rossmann-fold domains"/>
    <property type="match status" value="1"/>
</dbReference>
<gene>
    <name evidence="11" type="ORF">SAMN04489752_3551</name>
</gene>
<comment type="cofactor">
    <cofactor evidence="1 9">
        <name>Zn(2+)</name>
        <dbReference type="ChEBI" id="CHEBI:29105"/>
    </cofactor>
</comment>
<dbReference type="InterPro" id="IPR013154">
    <property type="entry name" value="ADH-like_N"/>
</dbReference>